<dbReference type="PRINTS" id="PR00024">
    <property type="entry name" value="HOMEOBOX"/>
</dbReference>
<gene>
    <name evidence="10" type="ORF">DGYR_LOCUS10501</name>
</gene>
<organism evidence="10 11">
    <name type="scientific">Dimorphilus gyrociliatus</name>
    <dbReference type="NCBI Taxonomy" id="2664684"/>
    <lineage>
        <taxon>Eukaryota</taxon>
        <taxon>Metazoa</taxon>
        <taxon>Spiralia</taxon>
        <taxon>Lophotrochozoa</taxon>
        <taxon>Annelida</taxon>
        <taxon>Polychaeta</taxon>
        <taxon>Polychaeta incertae sedis</taxon>
        <taxon>Dinophilidae</taxon>
        <taxon>Dimorphilus</taxon>
    </lineage>
</organism>
<evidence type="ECO:0000256" key="2">
    <source>
        <dbReference type="ARBA" id="ARBA00006317"/>
    </source>
</evidence>
<sequence length="224" mass="25599">METSASTDLDVGRRPMMNAWTASDAPNLSQIPQFCNFTANTPSCSSMNSFNSPNRISSYAPEYSMTSQLQQTFPSMNPTFNSRTNLPFYNDMYGPSGTSNGGGFVPTEFPGGMGSLSRFEQDPNFYGDTAPQSGDQPRQRKKRKPYTRYQTMVLESEFLGNSYITRQKRWEISCKLQLTERQVKVWFQNRRMKKKKLVERSKTMIKNDGMDEKRSNNINVNSFA</sequence>
<dbReference type="InterPro" id="IPR017970">
    <property type="entry name" value="Homeobox_CS"/>
</dbReference>
<keyword evidence="5 6" id="KW-0539">Nucleus</keyword>
<dbReference type="Gene3D" id="1.10.10.60">
    <property type="entry name" value="Homeodomain-like"/>
    <property type="match status" value="1"/>
</dbReference>
<keyword evidence="4 6" id="KW-0371">Homeobox</keyword>
<evidence type="ECO:0000256" key="3">
    <source>
        <dbReference type="ARBA" id="ARBA00023125"/>
    </source>
</evidence>
<dbReference type="OrthoDB" id="6159439at2759"/>
<feature type="DNA-binding region" description="Homeobox" evidence="6">
    <location>
        <begin position="139"/>
        <end position="198"/>
    </location>
</feature>
<evidence type="ECO:0000256" key="8">
    <source>
        <dbReference type="SAM" id="MobiDB-lite"/>
    </source>
</evidence>
<dbReference type="CDD" id="cd00086">
    <property type="entry name" value="homeodomain"/>
    <property type="match status" value="1"/>
</dbReference>
<evidence type="ECO:0000256" key="7">
    <source>
        <dbReference type="RuleBase" id="RU000682"/>
    </source>
</evidence>
<dbReference type="GO" id="GO:0000978">
    <property type="term" value="F:RNA polymerase II cis-regulatory region sequence-specific DNA binding"/>
    <property type="evidence" value="ECO:0007669"/>
    <property type="project" value="TreeGrafter"/>
</dbReference>
<dbReference type="SUPFAM" id="SSF46689">
    <property type="entry name" value="Homeodomain-like"/>
    <property type="match status" value="1"/>
</dbReference>
<dbReference type="PANTHER" id="PTHR45874:SF4">
    <property type="entry name" value="HOMEOBOX PROTEIN ABDOMINAL-B"/>
    <property type="match status" value="1"/>
</dbReference>
<dbReference type="Proteomes" id="UP000549394">
    <property type="component" value="Unassembled WGS sequence"/>
</dbReference>
<evidence type="ECO:0000256" key="5">
    <source>
        <dbReference type="ARBA" id="ARBA00023242"/>
    </source>
</evidence>
<dbReference type="InterPro" id="IPR020479">
    <property type="entry name" value="HD_metazoa"/>
</dbReference>
<accession>A0A7I8W3G1</accession>
<comment type="similarity">
    <text evidence="2">Belongs to the Abd-B homeobox family.</text>
</comment>
<dbReference type="Pfam" id="PF00046">
    <property type="entry name" value="Homeodomain"/>
    <property type="match status" value="1"/>
</dbReference>
<evidence type="ECO:0000256" key="6">
    <source>
        <dbReference type="PROSITE-ProRule" id="PRU00108"/>
    </source>
</evidence>
<keyword evidence="11" id="KW-1185">Reference proteome</keyword>
<dbReference type="PROSITE" id="PS50071">
    <property type="entry name" value="HOMEOBOX_2"/>
    <property type="match status" value="1"/>
</dbReference>
<dbReference type="InterPro" id="IPR009057">
    <property type="entry name" value="Homeodomain-like_sf"/>
</dbReference>
<keyword evidence="3 6" id="KW-0238">DNA-binding</keyword>
<dbReference type="PANTHER" id="PTHR45874">
    <property type="entry name" value="HOMEOBOX PROTEIN ABDOMINAL-B"/>
    <property type="match status" value="1"/>
</dbReference>
<evidence type="ECO:0000256" key="4">
    <source>
        <dbReference type="ARBA" id="ARBA00023155"/>
    </source>
</evidence>
<dbReference type="GO" id="GO:0005634">
    <property type="term" value="C:nucleus"/>
    <property type="evidence" value="ECO:0007669"/>
    <property type="project" value="UniProtKB-SubCell"/>
</dbReference>
<comment type="subcellular location">
    <subcellularLocation>
        <location evidence="1 6 7">Nucleus</location>
    </subcellularLocation>
</comment>
<evidence type="ECO:0000259" key="9">
    <source>
        <dbReference type="PROSITE" id="PS50071"/>
    </source>
</evidence>
<evidence type="ECO:0000313" key="11">
    <source>
        <dbReference type="Proteomes" id="UP000549394"/>
    </source>
</evidence>
<evidence type="ECO:0000256" key="1">
    <source>
        <dbReference type="ARBA" id="ARBA00004123"/>
    </source>
</evidence>
<dbReference type="PROSITE" id="PS00027">
    <property type="entry name" value="HOMEOBOX_1"/>
    <property type="match status" value="1"/>
</dbReference>
<name>A0A7I8W3G1_9ANNE</name>
<feature type="domain" description="Homeobox" evidence="9">
    <location>
        <begin position="137"/>
        <end position="197"/>
    </location>
</feature>
<dbReference type="EMBL" id="CAJFCJ010000018">
    <property type="protein sequence ID" value="CAD5122735.1"/>
    <property type="molecule type" value="Genomic_DNA"/>
</dbReference>
<feature type="region of interest" description="Disordered" evidence="8">
    <location>
        <begin position="109"/>
        <end position="145"/>
    </location>
</feature>
<dbReference type="InterPro" id="IPR001356">
    <property type="entry name" value="HD"/>
</dbReference>
<proteinExistence type="inferred from homology"/>
<dbReference type="SMART" id="SM00389">
    <property type="entry name" value="HOX"/>
    <property type="match status" value="1"/>
</dbReference>
<evidence type="ECO:0000313" key="10">
    <source>
        <dbReference type="EMBL" id="CAD5122735.1"/>
    </source>
</evidence>
<comment type="caution">
    <text evidence="10">The sequence shown here is derived from an EMBL/GenBank/DDBJ whole genome shotgun (WGS) entry which is preliminary data.</text>
</comment>
<dbReference type="GO" id="GO:0000981">
    <property type="term" value="F:DNA-binding transcription factor activity, RNA polymerase II-specific"/>
    <property type="evidence" value="ECO:0007669"/>
    <property type="project" value="InterPro"/>
</dbReference>
<protein>
    <submittedName>
        <fullName evidence="10">DgyrCDS11145</fullName>
    </submittedName>
</protein>
<dbReference type="AlphaFoldDB" id="A0A7I8W3G1"/>
<dbReference type="InterPro" id="IPR046333">
    <property type="entry name" value="HXA10/ABDB-like"/>
</dbReference>
<reference evidence="10 11" key="1">
    <citation type="submission" date="2020-08" db="EMBL/GenBank/DDBJ databases">
        <authorList>
            <person name="Hejnol A."/>
        </authorList>
    </citation>
    <scope>NUCLEOTIDE SEQUENCE [LARGE SCALE GENOMIC DNA]</scope>
</reference>